<dbReference type="SUPFAM" id="SSF58104">
    <property type="entry name" value="Methyl-accepting chemotaxis protein (MCP) signaling domain"/>
    <property type="match status" value="1"/>
</dbReference>
<comment type="subcellular location">
    <subcellularLocation>
        <location evidence="1">Cell inner membrane</location>
        <topology evidence="1">Multi-pass membrane protein</topology>
    </subcellularLocation>
</comment>
<evidence type="ECO:0000256" key="7">
    <source>
        <dbReference type="SAM" id="Phobius"/>
    </source>
</evidence>
<gene>
    <name evidence="10" type="ORF">HMF7854_03550</name>
</gene>
<dbReference type="RefSeq" id="WP_126717842.1">
    <property type="nucleotide sequence ID" value="NZ_RWJF01000001.1"/>
</dbReference>
<accession>A0A3R9Z538</accession>
<keyword evidence="7" id="KW-0472">Membrane</keyword>
<comment type="similarity">
    <text evidence="4">Belongs to the methyl-accepting chemotaxis (MCP) protein family.</text>
</comment>
<dbReference type="Pfam" id="PF05228">
    <property type="entry name" value="CHASE4"/>
    <property type="match status" value="1"/>
</dbReference>
<dbReference type="GO" id="GO:0007165">
    <property type="term" value="P:signal transduction"/>
    <property type="evidence" value="ECO:0007669"/>
    <property type="project" value="UniProtKB-KW"/>
</dbReference>
<evidence type="ECO:0000313" key="10">
    <source>
        <dbReference type="EMBL" id="RST30006.1"/>
    </source>
</evidence>
<feature type="coiled-coil region" evidence="6">
    <location>
        <begin position="302"/>
        <end position="347"/>
    </location>
</feature>
<dbReference type="SMART" id="SM00283">
    <property type="entry name" value="MA"/>
    <property type="match status" value="1"/>
</dbReference>
<keyword evidence="11" id="KW-1185">Reference proteome</keyword>
<keyword evidence="2" id="KW-1003">Cell membrane</keyword>
<dbReference type="InterPro" id="IPR004089">
    <property type="entry name" value="MCPsignal_dom"/>
</dbReference>
<evidence type="ECO:0000256" key="3">
    <source>
        <dbReference type="ARBA" id="ARBA00023224"/>
    </source>
</evidence>
<dbReference type="PROSITE" id="PS50192">
    <property type="entry name" value="T_SNARE"/>
    <property type="match status" value="1"/>
</dbReference>
<feature type="domain" description="Methyl-accepting transducer" evidence="8">
    <location>
        <begin position="363"/>
        <end position="606"/>
    </location>
</feature>
<dbReference type="EMBL" id="RWJF01000001">
    <property type="protein sequence ID" value="RST30006.1"/>
    <property type="molecule type" value="Genomic_DNA"/>
</dbReference>
<comment type="caution">
    <text evidence="10">The sequence shown here is derived from an EMBL/GenBank/DDBJ whole genome shotgun (WGS) entry which is preliminary data.</text>
</comment>
<dbReference type="PROSITE" id="PS50111">
    <property type="entry name" value="CHEMOTAXIS_TRANSDUC_2"/>
    <property type="match status" value="1"/>
</dbReference>
<keyword evidence="7" id="KW-1133">Transmembrane helix</keyword>
<evidence type="ECO:0000256" key="1">
    <source>
        <dbReference type="ARBA" id="ARBA00004429"/>
    </source>
</evidence>
<evidence type="ECO:0000256" key="5">
    <source>
        <dbReference type="PROSITE-ProRule" id="PRU00284"/>
    </source>
</evidence>
<evidence type="ECO:0000256" key="2">
    <source>
        <dbReference type="ARBA" id="ARBA00022519"/>
    </source>
</evidence>
<dbReference type="PANTHER" id="PTHR32089">
    <property type="entry name" value="METHYL-ACCEPTING CHEMOTAXIS PROTEIN MCPB"/>
    <property type="match status" value="1"/>
</dbReference>
<feature type="transmembrane region" description="Helical" evidence="7">
    <location>
        <begin position="15"/>
        <end position="40"/>
    </location>
</feature>
<reference evidence="10 11" key="1">
    <citation type="submission" date="2018-12" db="EMBL/GenBank/DDBJ databases">
        <title>Sphingomonas sp. HMF7854 Genome sequencing and assembly.</title>
        <authorList>
            <person name="Cha I."/>
            <person name="Kang H."/>
            <person name="Kim H."/>
            <person name="Kang J."/>
            <person name="Joh K."/>
        </authorList>
    </citation>
    <scope>NUCLEOTIDE SEQUENCE [LARGE SCALE GENOMIC DNA]</scope>
    <source>
        <strain evidence="10 11">HMF7854</strain>
    </source>
</reference>
<evidence type="ECO:0000259" key="8">
    <source>
        <dbReference type="PROSITE" id="PS50111"/>
    </source>
</evidence>
<dbReference type="GO" id="GO:0005886">
    <property type="term" value="C:plasma membrane"/>
    <property type="evidence" value="ECO:0007669"/>
    <property type="project" value="UniProtKB-SubCell"/>
</dbReference>
<dbReference type="Pfam" id="PF00015">
    <property type="entry name" value="MCPsignal"/>
    <property type="match status" value="1"/>
</dbReference>
<protein>
    <recommendedName>
        <fullName evidence="12">Methyl-accepting transducer domain-containing protein</fullName>
    </recommendedName>
</protein>
<dbReference type="AlphaFoldDB" id="A0A3R9Z538"/>
<dbReference type="Proteomes" id="UP000274661">
    <property type="component" value="Unassembled WGS sequence"/>
</dbReference>
<proteinExistence type="inferred from homology"/>
<dbReference type="OrthoDB" id="354287at2"/>
<keyword evidence="6" id="KW-0175">Coiled coil</keyword>
<evidence type="ECO:0008006" key="12">
    <source>
        <dbReference type="Google" id="ProtNLM"/>
    </source>
</evidence>
<dbReference type="Gene3D" id="1.10.287.950">
    <property type="entry name" value="Methyl-accepting chemotaxis protein"/>
    <property type="match status" value="1"/>
</dbReference>
<feature type="domain" description="T-SNARE coiled-coil homology" evidence="9">
    <location>
        <begin position="522"/>
        <end position="584"/>
    </location>
</feature>
<dbReference type="InterPro" id="IPR007892">
    <property type="entry name" value="CHASE4"/>
</dbReference>
<keyword evidence="7" id="KW-0812">Transmembrane</keyword>
<organism evidence="10 11">
    <name type="scientific">Sphingomonas ginkgonis</name>
    <dbReference type="NCBI Taxonomy" id="2315330"/>
    <lineage>
        <taxon>Bacteria</taxon>
        <taxon>Pseudomonadati</taxon>
        <taxon>Pseudomonadota</taxon>
        <taxon>Alphaproteobacteria</taxon>
        <taxon>Sphingomonadales</taxon>
        <taxon>Sphingomonadaceae</taxon>
        <taxon>Sphingomonas</taxon>
    </lineage>
</organism>
<sequence length="626" mass="66763">MLEAWKQPTDWRRDFLFHFLMPLAVIVGGLGLALLAAVLWMTRAQDRAELGREKQLIETAIAARQEMIRRNLGDYGVWDDAVERLVLRFDPEFVRANYAPYLYSVQGYEHVFVVDGRDRILLSSDRDRLTRDDPAALLGAPYASALRELRRRPVGTDQRLTGLTRVRGMPALFGIAAVVPSDTARLPPGPATYIVFVKLVDPRLLGELGRNYDIRGLQLASAASAPIVLRDPAGRSVGGLAWDEGRPGTELRARVLPLVLLVFLLIGVLCHLLVLQSRSNVRRMIAAQRQASADATTACTALDELHDAKERLVAQQEAGQEELRRTIAAVRQENERLNAAMAEQRVTLVAELAEAFEQTVGDVADSLLGAARQLGGSASQLDRLTRDTRAIVTEASIRADDASGAAGEVATATQELLASIVAIATEVKSQADLSRTVVRSSAHGDQVVRSLADGAADIGTIVGSIEELATQTDLLALNASIEAVRAGPAGAGFSIVASEVKGLAGMTAQATSTIAALVLAVQEKVGDAVATFGHVSGQVGSMSAISTTIASAVEEQRSATDQIDRHAAAVATSAREIKSRFARVAQTIGSAGELSAEVARASSELAGRAEQLRAASAQFIERLRAA</sequence>
<evidence type="ECO:0000313" key="11">
    <source>
        <dbReference type="Proteomes" id="UP000274661"/>
    </source>
</evidence>
<evidence type="ECO:0000256" key="4">
    <source>
        <dbReference type="ARBA" id="ARBA00029447"/>
    </source>
</evidence>
<dbReference type="InterPro" id="IPR000727">
    <property type="entry name" value="T_SNARE_dom"/>
</dbReference>
<feature type="transmembrane region" description="Helical" evidence="7">
    <location>
        <begin position="255"/>
        <end position="275"/>
    </location>
</feature>
<keyword evidence="3 5" id="KW-0807">Transducer</keyword>
<keyword evidence="2" id="KW-0997">Cell inner membrane</keyword>
<evidence type="ECO:0000259" key="9">
    <source>
        <dbReference type="PROSITE" id="PS50192"/>
    </source>
</evidence>
<dbReference type="PANTHER" id="PTHR32089:SF112">
    <property type="entry name" value="LYSOZYME-LIKE PROTEIN-RELATED"/>
    <property type="match status" value="1"/>
</dbReference>
<name>A0A3R9Z538_9SPHN</name>
<evidence type="ECO:0000256" key="6">
    <source>
        <dbReference type="SAM" id="Coils"/>
    </source>
</evidence>